<feature type="chain" id="PRO_5035761860" evidence="5">
    <location>
        <begin position="22"/>
        <end position="341"/>
    </location>
</feature>
<comment type="subcellular location">
    <subcellularLocation>
        <location evidence="1">Secreted</location>
    </subcellularLocation>
</comment>
<sequence length="341" mass="38864">MDLSYLYLLQILYMLYICVESRIGHPCTERLDCWCNECCVFDGSSKVSTRNGTRQGTCKLLKVLNEECLLDQSKRLERNVAYECPCGKGYKCTPVGATERRYFYIGKKKLQSGIGLCKPQFCVNSNDCGQTQCCIKLFGVKLPYLSKIPRANRKAVGRCTELSKERQVCLKSANIRNNRAAYDQYCPCKRDLVCDDAKGALWTRFGFNPITLHGECKKNKCTKQKDCLKDECCVLDKEQYEKTGVVSEEGTCRQLGKCGEACMVGVFKPLQETKPMFVDCPCKEQQYTCRPLNPKKKDKIGAPGTCQRWSEEEREIMRLEEERKQLLKELRNSTASNATTS</sequence>
<dbReference type="OrthoDB" id="6406518at2759"/>
<dbReference type="Proteomes" id="UP000749559">
    <property type="component" value="Unassembled WGS sequence"/>
</dbReference>
<evidence type="ECO:0000256" key="4">
    <source>
        <dbReference type="SAM" id="Coils"/>
    </source>
</evidence>
<keyword evidence="4" id="KW-0175">Coiled coil</keyword>
<dbReference type="PANTHER" id="PTHR12113:SF6">
    <property type="entry name" value="DICKKOPF N-TERMINAL CYSTEINE-RICH DOMAIN-CONTAINING PROTEIN"/>
    <property type="match status" value="1"/>
</dbReference>
<dbReference type="AlphaFoldDB" id="A0A8S4NKT3"/>
<reference evidence="6" key="1">
    <citation type="submission" date="2022-03" db="EMBL/GenBank/DDBJ databases">
        <authorList>
            <person name="Martin C."/>
        </authorList>
    </citation>
    <scope>NUCLEOTIDE SEQUENCE</scope>
</reference>
<organism evidence="6 7">
    <name type="scientific">Owenia fusiformis</name>
    <name type="common">Polychaete worm</name>
    <dbReference type="NCBI Taxonomy" id="6347"/>
    <lineage>
        <taxon>Eukaryota</taxon>
        <taxon>Metazoa</taxon>
        <taxon>Spiralia</taxon>
        <taxon>Lophotrochozoa</taxon>
        <taxon>Annelida</taxon>
        <taxon>Polychaeta</taxon>
        <taxon>Sedentaria</taxon>
        <taxon>Canalipalpata</taxon>
        <taxon>Sabellida</taxon>
        <taxon>Oweniida</taxon>
        <taxon>Oweniidae</taxon>
        <taxon>Owenia</taxon>
    </lineage>
</organism>
<dbReference type="GO" id="GO:0090090">
    <property type="term" value="P:negative regulation of canonical Wnt signaling pathway"/>
    <property type="evidence" value="ECO:0007669"/>
    <property type="project" value="TreeGrafter"/>
</dbReference>
<accession>A0A8S4NKT3</accession>
<evidence type="ECO:0000313" key="6">
    <source>
        <dbReference type="EMBL" id="CAH1780960.1"/>
    </source>
</evidence>
<dbReference type="GO" id="GO:0048019">
    <property type="term" value="F:receptor antagonist activity"/>
    <property type="evidence" value="ECO:0007669"/>
    <property type="project" value="TreeGrafter"/>
</dbReference>
<feature type="coiled-coil region" evidence="4">
    <location>
        <begin position="309"/>
        <end position="336"/>
    </location>
</feature>
<feature type="signal peptide" evidence="5">
    <location>
        <begin position="1"/>
        <end position="21"/>
    </location>
</feature>
<dbReference type="Gene3D" id="2.10.80.10">
    <property type="entry name" value="Lipase, subunit A"/>
    <property type="match status" value="3"/>
</dbReference>
<proteinExistence type="predicted"/>
<evidence type="ECO:0000256" key="3">
    <source>
        <dbReference type="ARBA" id="ARBA00022729"/>
    </source>
</evidence>
<dbReference type="EMBL" id="CAIIXF020000004">
    <property type="protein sequence ID" value="CAH1780960.1"/>
    <property type="molecule type" value="Genomic_DNA"/>
</dbReference>
<keyword evidence="3 5" id="KW-0732">Signal</keyword>
<dbReference type="GO" id="GO:0039706">
    <property type="term" value="F:co-receptor binding"/>
    <property type="evidence" value="ECO:0007669"/>
    <property type="project" value="TreeGrafter"/>
</dbReference>
<keyword evidence="7" id="KW-1185">Reference proteome</keyword>
<evidence type="ECO:0000313" key="7">
    <source>
        <dbReference type="Proteomes" id="UP000749559"/>
    </source>
</evidence>
<dbReference type="GO" id="GO:0005615">
    <property type="term" value="C:extracellular space"/>
    <property type="evidence" value="ECO:0007669"/>
    <property type="project" value="TreeGrafter"/>
</dbReference>
<protein>
    <submittedName>
        <fullName evidence="6">Uncharacterized protein</fullName>
    </submittedName>
</protein>
<dbReference type="PANTHER" id="PTHR12113">
    <property type="entry name" value="DICKKOPF3-LIKE 3"/>
    <property type="match status" value="1"/>
</dbReference>
<keyword evidence="2" id="KW-0964">Secreted</keyword>
<comment type="caution">
    <text evidence="6">The sequence shown here is derived from an EMBL/GenBank/DDBJ whole genome shotgun (WGS) entry which is preliminary data.</text>
</comment>
<evidence type="ECO:0000256" key="5">
    <source>
        <dbReference type="SAM" id="SignalP"/>
    </source>
</evidence>
<name>A0A8S4NKT3_OWEFU</name>
<evidence type="ECO:0000256" key="2">
    <source>
        <dbReference type="ARBA" id="ARBA00022525"/>
    </source>
</evidence>
<evidence type="ECO:0000256" key="1">
    <source>
        <dbReference type="ARBA" id="ARBA00004613"/>
    </source>
</evidence>
<dbReference type="InterPro" id="IPR039863">
    <property type="entry name" value="DKK1-4"/>
</dbReference>
<gene>
    <name evidence="6" type="ORF">OFUS_LOCUS7590</name>
</gene>